<dbReference type="AlphaFoldDB" id="A0A251U836"/>
<reference evidence="3" key="1">
    <citation type="journal article" date="2017" name="Nature">
        <title>The sunflower genome provides insights into oil metabolism, flowering and Asterid evolution.</title>
        <authorList>
            <person name="Badouin H."/>
            <person name="Gouzy J."/>
            <person name="Grassa C.J."/>
            <person name="Murat F."/>
            <person name="Staton S.E."/>
            <person name="Cottret L."/>
            <person name="Lelandais-Briere C."/>
            <person name="Owens G.L."/>
            <person name="Carrere S."/>
            <person name="Mayjonade B."/>
            <person name="Legrand L."/>
            <person name="Gill N."/>
            <person name="Kane N.C."/>
            <person name="Bowers J.E."/>
            <person name="Hubner S."/>
            <person name="Bellec A."/>
            <person name="Berard A."/>
            <person name="Berges H."/>
            <person name="Blanchet N."/>
            <person name="Boniface M.C."/>
            <person name="Brunel D."/>
            <person name="Catrice O."/>
            <person name="Chaidir N."/>
            <person name="Claudel C."/>
            <person name="Donnadieu C."/>
            <person name="Faraut T."/>
            <person name="Fievet G."/>
            <person name="Helmstetter N."/>
            <person name="King M."/>
            <person name="Knapp S.J."/>
            <person name="Lai Z."/>
            <person name="Le Paslier M.C."/>
            <person name="Lippi Y."/>
            <person name="Lorenzon L."/>
            <person name="Mandel J.R."/>
            <person name="Marage G."/>
            <person name="Marchand G."/>
            <person name="Marquand E."/>
            <person name="Bret-Mestries E."/>
            <person name="Morien E."/>
            <person name="Nambeesan S."/>
            <person name="Nguyen T."/>
            <person name="Pegot-Espagnet P."/>
            <person name="Pouilly N."/>
            <person name="Raftis F."/>
            <person name="Sallet E."/>
            <person name="Schiex T."/>
            <person name="Thomas J."/>
            <person name="Vandecasteele C."/>
            <person name="Vares D."/>
            <person name="Vear F."/>
            <person name="Vautrin S."/>
            <person name="Crespi M."/>
            <person name="Mangin B."/>
            <person name="Burke J.M."/>
            <person name="Salse J."/>
            <person name="Munos S."/>
            <person name="Vincourt P."/>
            <person name="Rieseberg L.H."/>
            <person name="Langlade N.B."/>
        </authorList>
    </citation>
    <scope>NUCLEOTIDE SEQUENCE [LARGE SCALE GENOMIC DNA]</scope>
    <source>
        <strain evidence="3">cv. SF193</strain>
    </source>
</reference>
<sequence length="113" mass="13213">MGGLGNSQNRPRFKRIILEMVIVSHIGWIGPAYYWKHNENLIILLTVNIVLIKEQLPNVKLSNDKLCYYRFGELTTERKTPGECLNFITSLFPTIKKILSNMNYCYFIIIIFN</sequence>
<gene>
    <name evidence="2" type="ORF">HannXRQ_Chr08g0234961</name>
</gene>
<dbReference type="EMBL" id="CM007897">
    <property type="protein sequence ID" value="OTG19517.1"/>
    <property type="molecule type" value="Genomic_DNA"/>
</dbReference>
<organism evidence="2 3">
    <name type="scientific">Helianthus annuus</name>
    <name type="common">Common sunflower</name>
    <dbReference type="NCBI Taxonomy" id="4232"/>
    <lineage>
        <taxon>Eukaryota</taxon>
        <taxon>Viridiplantae</taxon>
        <taxon>Streptophyta</taxon>
        <taxon>Embryophyta</taxon>
        <taxon>Tracheophyta</taxon>
        <taxon>Spermatophyta</taxon>
        <taxon>Magnoliopsida</taxon>
        <taxon>eudicotyledons</taxon>
        <taxon>Gunneridae</taxon>
        <taxon>Pentapetalae</taxon>
        <taxon>asterids</taxon>
        <taxon>campanulids</taxon>
        <taxon>Asterales</taxon>
        <taxon>Asteraceae</taxon>
        <taxon>Asteroideae</taxon>
        <taxon>Heliantheae alliance</taxon>
        <taxon>Heliantheae</taxon>
        <taxon>Helianthus</taxon>
    </lineage>
</organism>
<protein>
    <submittedName>
        <fullName evidence="2">Uncharacterized protein</fullName>
    </submittedName>
</protein>
<dbReference type="InParanoid" id="A0A251U836"/>
<evidence type="ECO:0000313" key="3">
    <source>
        <dbReference type="Proteomes" id="UP000215914"/>
    </source>
</evidence>
<keyword evidence="1" id="KW-0472">Membrane</keyword>
<name>A0A251U836_HELAN</name>
<keyword evidence="1" id="KW-0812">Transmembrane</keyword>
<proteinExistence type="predicted"/>
<dbReference type="Proteomes" id="UP000215914">
    <property type="component" value="Chromosome 8"/>
</dbReference>
<evidence type="ECO:0000256" key="1">
    <source>
        <dbReference type="SAM" id="Phobius"/>
    </source>
</evidence>
<feature type="transmembrane region" description="Helical" evidence="1">
    <location>
        <begin position="16"/>
        <end position="35"/>
    </location>
</feature>
<keyword evidence="3" id="KW-1185">Reference proteome</keyword>
<evidence type="ECO:0000313" key="2">
    <source>
        <dbReference type="EMBL" id="OTG19517.1"/>
    </source>
</evidence>
<keyword evidence="1" id="KW-1133">Transmembrane helix</keyword>
<accession>A0A251U836</accession>